<name>A0A8D8W8L2_9HEMI</name>
<proteinExistence type="predicted"/>
<protein>
    <submittedName>
        <fullName evidence="1">Uncharacterized protein</fullName>
    </submittedName>
</protein>
<evidence type="ECO:0000313" key="1">
    <source>
        <dbReference type="EMBL" id="CAG6651088.1"/>
    </source>
</evidence>
<accession>A0A8D8W8L2</accession>
<organism evidence="1">
    <name type="scientific">Cacopsylla melanoneura</name>
    <dbReference type="NCBI Taxonomy" id="428564"/>
    <lineage>
        <taxon>Eukaryota</taxon>
        <taxon>Metazoa</taxon>
        <taxon>Ecdysozoa</taxon>
        <taxon>Arthropoda</taxon>
        <taxon>Hexapoda</taxon>
        <taxon>Insecta</taxon>
        <taxon>Pterygota</taxon>
        <taxon>Neoptera</taxon>
        <taxon>Paraneoptera</taxon>
        <taxon>Hemiptera</taxon>
        <taxon>Sternorrhyncha</taxon>
        <taxon>Psylloidea</taxon>
        <taxon>Psyllidae</taxon>
        <taxon>Psyllinae</taxon>
        <taxon>Cacopsylla</taxon>
    </lineage>
</organism>
<dbReference type="EMBL" id="HBUF01165542">
    <property type="protein sequence ID" value="CAG6651088.1"/>
    <property type="molecule type" value="Transcribed_RNA"/>
</dbReference>
<sequence length="106" mass="12055">MTLLHKGKRRMDNNDTTYKDNNLSIQPSIQLSAVLLPKTNMNVIGKISFTTNISSSNCGRRSVPAAVPTSLPSTQYRRCGEVIINFIEKAQKRKRVEELWIKFVFV</sequence>
<reference evidence="1" key="1">
    <citation type="submission" date="2021-05" db="EMBL/GenBank/DDBJ databases">
        <authorList>
            <person name="Alioto T."/>
            <person name="Alioto T."/>
            <person name="Gomez Garrido J."/>
        </authorList>
    </citation>
    <scope>NUCLEOTIDE SEQUENCE</scope>
</reference>
<dbReference type="AlphaFoldDB" id="A0A8D8W8L2"/>